<accession>A0A8K2A9X7</accession>
<reference evidence="2" key="1">
    <citation type="submission" date="2019-12" db="EMBL/GenBank/DDBJ databases">
        <title>High-Quality draft genome sequences of three cyanobacteria isolated from the limestone walls of the Old Cathedral of Coimbra.</title>
        <authorList>
            <person name="Tiago I."/>
            <person name="Soares F."/>
            <person name="Portugal A."/>
        </authorList>
    </citation>
    <scope>NUCLEOTIDE SEQUENCE [LARGE SCALE GENOMIC DNA]</scope>
    <source>
        <strain evidence="2">C</strain>
    </source>
</reference>
<protein>
    <submittedName>
        <fullName evidence="2">Uncharacterized protein</fullName>
    </submittedName>
</protein>
<sequence length="246" mass="25287">MDRSMKGLAATLLMVTLTGCGLFGGDDGTVVVEPVPLPPEAEVVPEAEVAIAPPPQTVLTRPTDPSERMRVIQSGRSDPFAAFLPAVVPETAPSEAPAARPAQPPSTATPTPGSGTPLPAPSQPGVGQPTSPATPPGEIVLPELPQPQLALQVEVSGITELGGSSHAILRAPGEPVTRTVRPGDRLAGNQVYVRAIDFSNRAEPVVILEEAGMRVSAAVGREPQIMSSVVSSIPPIPALYSAHTQP</sequence>
<feature type="compositionally biased region" description="Low complexity" evidence="1">
    <location>
        <begin position="92"/>
        <end position="117"/>
    </location>
</feature>
<dbReference type="PROSITE" id="PS51257">
    <property type="entry name" value="PROKAR_LIPOPROTEIN"/>
    <property type="match status" value="1"/>
</dbReference>
<organism evidence="2 3">
    <name type="scientific">Petrachloros mirabilis ULC683</name>
    <dbReference type="NCBI Taxonomy" id="2781853"/>
    <lineage>
        <taxon>Bacteria</taxon>
        <taxon>Bacillati</taxon>
        <taxon>Cyanobacteriota</taxon>
        <taxon>Cyanophyceae</taxon>
        <taxon>Synechococcales</taxon>
        <taxon>Petrachlorosaceae</taxon>
        <taxon>Petrachloros</taxon>
        <taxon>Petrachloros mirabilis</taxon>
    </lineage>
</organism>
<dbReference type="AlphaFoldDB" id="A0A8K2A9X7"/>
<dbReference type="EMBL" id="WVIC01000056">
    <property type="protein sequence ID" value="NCJ08540.1"/>
    <property type="molecule type" value="Genomic_DNA"/>
</dbReference>
<name>A0A8K2A9X7_9CYAN</name>
<evidence type="ECO:0000256" key="1">
    <source>
        <dbReference type="SAM" id="MobiDB-lite"/>
    </source>
</evidence>
<gene>
    <name evidence="2" type="ORF">GS597_18905</name>
</gene>
<feature type="region of interest" description="Disordered" evidence="1">
    <location>
        <begin position="92"/>
        <end position="141"/>
    </location>
</feature>
<dbReference type="RefSeq" id="WP_161827009.1">
    <property type="nucleotide sequence ID" value="NZ_WVIC01000056.1"/>
</dbReference>
<evidence type="ECO:0000313" key="2">
    <source>
        <dbReference type="EMBL" id="NCJ08540.1"/>
    </source>
</evidence>
<dbReference type="Proteomes" id="UP000607397">
    <property type="component" value="Unassembled WGS sequence"/>
</dbReference>
<keyword evidence="3" id="KW-1185">Reference proteome</keyword>
<proteinExistence type="predicted"/>
<comment type="caution">
    <text evidence="2">The sequence shown here is derived from an EMBL/GenBank/DDBJ whole genome shotgun (WGS) entry which is preliminary data.</text>
</comment>
<evidence type="ECO:0000313" key="3">
    <source>
        <dbReference type="Proteomes" id="UP000607397"/>
    </source>
</evidence>